<dbReference type="InterPro" id="IPR014782">
    <property type="entry name" value="Peptidase_M1_dom"/>
</dbReference>
<organism evidence="3 4">
    <name type="scientific">Amycolatopsis samaneae</name>
    <dbReference type="NCBI Taxonomy" id="664691"/>
    <lineage>
        <taxon>Bacteria</taxon>
        <taxon>Bacillati</taxon>
        <taxon>Actinomycetota</taxon>
        <taxon>Actinomycetes</taxon>
        <taxon>Pseudonocardiales</taxon>
        <taxon>Pseudonocardiaceae</taxon>
        <taxon>Amycolatopsis</taxon>
    </lineage>
</organism>
<keyword evidence="3" id="KW-0378">Hydrolase</keyword>
<dbReference type="RefSeq" id="WP_345406199.1">
    <property type="nucleotide sequence ID" value="NZ_BAABHG010000019.1"/>
</dbReference>
<keyword evidence="3" id="KW-0645">Protease</keyword>
<dbReference type="PANTHER" id="PTHR45726:SF3">
    <property type="entry name" value="LEUKOTRIENE A-4 HYDROLASE"/>
    <property type="match status" value="1"/>
</dbReference>
<dbReference type="PANTHER" id="PTHR45726">
    <property type="entry name" value="LEUKOTRIENE A-4 HYDROLASE"/>
    <property type="match status" value="1"/>
</dbReference>
<dbReference type="CDD" id="cd09603">
    <property type="entry name" value="M1_APN_like"/>
    <property type="match status" value="1"/>
</dbReference>
<dbReference type="SUPFAM" id="SSF55486">
    <property type="entry name" value="Metalloproteases ('zincins'), catalytic domain"/>
    <property type="match status" value="1"/>
</dbReference>
<protein>
    <submittedName>
        <fullName evidence="3">M1 family metallopeptidase</fullName>
        <ecNumber evidence="3">3.4.11.-</ecNumber>
    </submittedName>
</protein>
<evidence type="ECO:0000313" key="3">
    <source>
        <dbReference type="EMBL" id="MFD2459095.1"/>
    </source>
</evidence>
<name>A0ABW5GFM7_9PSEU</name>
<keyword evidence="3" id="KW-0031">Aminopeptidase</keyword>
<evidence type="ECO:0000313" key="4">
    <source>
        <dbReference type="Proteomes" id="UP001597419"/>
    </source>
</evidence>
<dbReference type="Pfam" id="PF01433">
    <property type="entry name" value="Peptidase_M1"/>
    <property type="match status" value="1"/>
</dbReference>
<dbReference type="EC" id="3.4.11.-" evidence="3"/>
<evidence type="ECO:0000259" key="2">
    <source>
        <dbReference type="Pfam" id="PF01433"/>
    </source>
</evidence>
<dbReference type="InterPro" id="IPR042097">
    <property type="entry name" value="Aminopeptidase_N-like_N_sf"/>
</dbReference>
<accession>A0ABW5GFM7</accession>
<dbReference type="Gene3D" id="1.10.390.10">
    <property type="entry name" value="Neutral Protease Domain 2"/>
    <property type="match status" value="1"/>
</dbReference>
<sequence length="464" mass="49915">MKPQYRLTTTAMIGVCAALVSGTGIAAGEPVAGTGDYDALDYAVSLEYRSGTREMAGTTTLKARAAEPLSGFALDFAGGKVGEVTVDGRPAGFETRGEKLLVFPHRLAGGTEFTVTVDYLVTRTNGPDGHGPWREIEDGFALGPQMYETMHHVFPCKNDIADKATYTFTITAPARLTGIATGDLIATTPLGGDRTARTYRMAYPMPVDDGQIAVGPYSWITRGGPDGVTIRDVVPTAQADRLRETLARTDDQLRWLTAKLGPYPFGTYGIFAPLGTISPFESQTMSTIQAATLSAGPADYVRVHELTHQWFGASVTQKTLADNWIAEGHAHFYGAWYDAGQSRPGSEDAFADSMRMFYGIDQKTRDREGPPAAPKPISGQTQRAGGALALYALRQTVGPRMFEEIERAVAARFKGGLASTADYIKTAREVAGRDVTALLTDWLYAKKTPPMPGHPDWKPDGAAS</sequence>
<dbReference type="SUPFAM" id="SSF63737">
    <property type="entry name" value="Leukotriene A4 hydrolase N-terminal domain"/>
    <property type="match status" value="1"/>
</dbReference>
<evidence type="ECO:0000256" key="1">
    <source>
        <dbReference type="SAM" id="SignalP"/>
    </source>
</evidence>
<dbReference type="InterPro" id="IPR027268">
    <property type="entry name" value="Peptidase_M4/M1_CTD_sf"/>
</dbReference>
<dbReference type="EMBL" id="JBHUKU010000005">
    <property type="protein sequence ID" value="MFD2459095.1"/>
    <property type="molecule type" value="Genomic_DNA"/>
</dbReference>
<proteinExistence type="predicted"/>
<dbReference type="Gene3D" id="2.60.40.1730">
    <property type="entry name" value="tricorn interacting facor f3 domain"/>
    <property type="match status" value="1"/>
</dbReference>
<dbReference type="InterPro" id="IPR034015">
    <property type="entry name" value="M1_LTA4H"/>
</dbReference>
<feature type="signal peptide" evidence="1">
    <location>
        <begin position="1"/>
        <end position="26"/>
    </location>
</feature>
<dbReference type="GO" id="GO:0004177">
    <property type="term" value="F:aminopeptidase activity"/>
    <property type="evidence" value="ECO:0007669"/>
    <property type="project" value="UniProtKB-KW"/>
</dbReference>
<keyword evidence="4" id="KW-1185">Reference proteome</keyword>
<gene>
    <name evidence="3" type="ORF">ACFSYJ_10795</name>
</gene>
<dbReference type="Proteomes" id="UP001597419">
    <property type="component" value="Unassembled WGS sequence"/>
</dbReference>
<feature type="domain" description="Peptidase M1 membrane alanine aminopeptidase" evidence="2">
    <location>
        <begin position="301"/>
        <end position="442"/>
    </location>
</feature>
<keyword evidence="1" id="KW-0732">Signal</keyword>
<feature type="chain" id="PRO_5045379810" evidence="1">
    <location>
        <begin position="27"/>
        <end position="464"/>
    </location>
</feature>
<reference evidence="4" key="1">
    <citation type="journal article" date="2019" name="Int. J. Syst. Evol. Microbiol.">
        <title>The Global Catalogue of Microorganisms (GCM) 10K type strain sequencing project: providing services to taxonomists for standard genome sequencing and annotation.</title>
        <authorList>
            <consortium name="The Broad Institute Genomics Platform"/>
            <consortium name="The Broad Institute Genome Sequencing Center for Infectious Disease"/>
            <person name="Wu L."/>
            <person name="Ma J."/>
        </authorList>
    </citation>
    <scope>NUCLEOTIDE SEQUENCE [LARGE SCALE GENOMIC DNA]</scope>
    <source>
        <strain evidence="4">CGMCC 4.7643</strain>
    </source>
</reference>
<comment type="caution">
    <text evidence="3">The sequence shown here is derived from an EMBL/GenBank/DDBJ whole genome shotgun (WGS) entry which is preliminary data.</text>
</comment>